<keyword evidence="7" id="KW-0812">Transmembrane</keyword>
<dbReference type="InterPro" id="IPR036890">
    <property type="entry name" value="HATPase_C_sf"/>
</dbReference>
<gene>
    <name evidence="10" type="ORF">HWN36_03045</name>
</gene>
<dbReference type="GO" id="GO:0000156">
    <property type="term" value="F:phosphorelay response regulator activity"/>
    <property type="evidence" value="ECO:0007669"/>
    <property type="project" value="TreeGrafter"/>
</dbReference>
<dbReference type="Gene3D" id="3.30.565.10">
    <property type="entry name" value="Histidine kinase-like ATPase, C-terminal domain"/>
    <property type="match status" value="1"/>
</dbReference>
<evidence type="ECO:0000256" key="3">
    <source>
        <dbReference type="ARBA" id="ARBA00022553"/>
    </source>
</evidence>
<dbReference type="EMBL" id="JABXWR010000001">
    <property type="protein sequence ID" value="NVO66309.1"/>
    <property type="molecule type" value="Genomic_DNA"/>
</dbReference>
<dbReference type="GO" id="GO:0030295">
    <property type="term" value="F:protein kinase activator activity"/>
    <property type="evidence" value="ECO:0007669"/>
    <property type="project" value="TreeGrafter"/>
</dbReference>
<dbReference type="SUPFAM" id="SSF158472">
    <property type="entry name" value="HAMP domain-like"/>
    <property type="match status" value="1"/>
</dbReference>
<dbReference type="InterPro" id="IPR003594">
    <property type="entry name" value="HATPase_dom"/>
</dbReference>
<evidence type="ECO:0000256" key="2">
    <source>
        <dbReference type="ARBA" id="ARBA00012438"/>
    </source>
</evidence>
<name>A0A7K4HM90_9EURY</name>
<dbReference type="PROSITE" id="PS50885">
    <property type="entry name" value="HAMP"/>
    <property type="match status" value="1"/>
</dbReference>
<dbReference type="Gene3D" id="1.10.287.130">
    <property type="match status" value="1"/>
</dbReference>
<comment type="catalytic activity">
    <reaction evidence="1">
        <text>ATP + protein L-histidine = ADP + protein N-phospho-L-histidine.</text>
        <dbReference type="EC" id="2.7.13.3"/>
    </reaction>
</comment>
<reference evidence="10 11" key="1">
    <citation type="submission" date="2020-06" db="EMBL/GenBank/DDBJ databases">
        <title>Methanofollis fontis sp. nov., a methanogen isolated from marine sediments near a cold seep at Four-Way Closure Ridge offshore southwestern Taiwan.</title>
        <authorList>
            <person name="Chen S.-C."/>
            <person name="Teng N.-H."/>
            <person name="Lin Y.-S."/>
            <person name="Lai M.-C."/>
            <person name="Chen H.-H."/>
            <person name="Wang C.-C."/>
        </authorList>
    </citation>
    <scope>NUCLEOTIDE SEQUENCE [LARGE SCALE GENOMIC DNA]</scope>
    <source>
        <strain evidence="10 11">DSM 2702</strain>
    </source>
</reference>
<comment type="caution">
    <text evidence="10">The sequence shown here is derived from an EMBL/GenBank/DDBJ whole genome shotgun (WGS) entry which is preliminary data.</text>
</comment>
<protein>
    <recommendedName>
        <fullName evidence="2">histidine kinase</fullName>
        <ecNumber evidence="2">2.7.13.3</ecNumber>
    </recommendedName>
</protein>
<evidence type="ECO:0000256" key="1">
    <source>
        <dbReference type="ARBA" id="ARBA00000085"/>
    </source>
</evidence>
<dbReference type="GO" id="GO:0007234">
    <property type="term" value="P:osmosensory signaling via phosphorelay pathway"/>
    <property type="evidence" value="ECO:0007669"/>
    <property type="project" value="TreeGrafter"/>
</dbReference>
<dbReference type="Pfam" id="PF00672">
    <property type="entry name" value="HAMP"/>
    <property type="match status" value="1"/>
</dbReference>
<evidence type="ECO:0000256" key="6">
    <source>
        <dbReference type="SAM" id="Coils"/>
    </source>
</evidence>
<dbReference type="PANTHER" id="PTHR42878:SF15">
    <property type="entry name" value="BACTERIOPHYTOCHROME"/>
    <property type="match status" value="1"/>
</dbReference>
<dbReference type="GO" id="GO:0004673">
    <property type="term" value="F:protein histidine kinase activity"/>
    <property type="evidence" value="ECO:0007669"/>
    <property type="project" value="UniProtKB-EC"/>
</dbReference>
<feature type="domain" description="HAMP" evidence="9">
    <location>
        <begin position="329"/>
        <end position="381"/>
    </location>
</feature>
<evidence type="ECO:0000256" key="5">
    <source>
        <dbReference type="ARBA" id="ARBA00022777"/>
    </source>
</evidence>
<dbReference type="Gene3D" id="6.10.340.10">
    <property type="match status" value="1"/>
</dbReference>
<evidence type="ECO:0000313" key="11">
    <source>
        <dbReference type="Proteomes" id="UP000570823"/>
    </source>
</evidence>
<keyword evidence="7" id="KW-1133">Transmembrane helix</keyword>
<dbReference type="PANTHER" id="PTHR42878">
    <property type="entry name" value="TWO-COMPONENT HISTIDINE KINASE"/>
    <property type="match status" value="1"/>
</dbReference>
<keyword evidence="7" id="KW-0472">Membrane</keyword>
<evidence type="ECO:0000256" key="7">
    <source>
        <dbReference type="SAM" id="Phobius"/>
    </source>
</evidence>
<dbReference type="InterPro" id="IPR004358">
    <property type="entry name" value="Sig_transdc_His_kin-like_C"/>
</dbReference>
<feature type="coiled-coil region" evidence="6">
    <location>
        <begin position="376"/>
        <end position="414"/>
    </location>
</feature>
<dbReference type="InterPro" id="IPR050351">
    <property type="entry name" value="BphY/WalK/GraS-like"/>
</dbReference>
<evidence type="ECO:0000256" key="4">
    <source>
        <dbReference type="ARBA" id="ARBA00022679"/>
    </source>
</evidence>
<dbReference type="CDD" id="cd00075">
    <property type="entry name" value="HATPase"/>
    <property type="match status" value="1"/>
</dbReference>
<dbReference type="AlphaFoldDB" id="A0A7K4HM90"/>
<dbReference type="CDD" id="cd06225">
    <property type="entry name" value="HAMP"/>
    <property type="match status" value="1"/>
</dbReference>
<dbReference type="PRINTS" id="PR00344">
    <property type="entry name" value="BCTRLSENSOR"/>
</dbReference>
<keyword evidence="6" id="KW-0175">Coiled coil</keyword>
<accession>A0A7K4HM90</accession>
<dbReference type="Pfam" id="PF02518">
    <property type="entry name" value="HATPase_c"/>
    <property type="match status" value="1"/>
</dbReference>
<dbReference type="OrthoDB" id="342253at2157"/>
<dbReference type="Proteomes" id="UP000570823">
    <property type="component" value="Unassembled WGS sequence"/>
</dbReference>
<dbReference type="PROSITE" id="PS50109">
    <property type="entry name" value="HIS_KIN"/>
    <property type="match status" value="1"/>
</dbReference>
<feature type="transmembrane region" description="Helical" evidence="7">
    <location>
        <begin position="20"/>
        <end position="39"/>
    </location>
</feature>
<dbReference type="GO" id="GO:0016020">
    <property type="term" value="C:membrane"/>
    <property type="evidence" value="ECO:0007669"/>
    <property type="project" value="InterPro"/>
</dbReference>
<keyword evidence="5 10" id="KW-0418">Kinase</keyword>
<dbReference type="SMART" id="SM00387">
    <property type="entry name" value="HATPase_c"/>
    <property type="match status" value="1"/>
</dbReference>
<proteinExistence type="predicted"/>
<evidence type="ECO:0000313" key="10">
    <source>
        <dbReference type="EMBL" id="NVO66309.1"/>
    </source>
</evidence>
<evidence type="ECO:0000259" key="9">
    <source>
        <dbReference type="PROSITE" id="PS50885"/>
    </source>
</evidence>
<feature type="transmembrane region" description="Helical" evidence="7">
    <location>
        <begin position="306"/>
        <end position="328"/>
    </location>
</feature>
<dbReference type="RefSeq" id="WP_176788016.1">
    <property type="nucleotide sequence ID" value="NZ_JABXWR010000001.1"/>
</dbReference>
<dbReference type="EC" id="2.7.13.3" evidence="2"/>
<keyword evidence="4" id="KW-0808">Transferase</keyword>
<dbReference type="SMART" id="SM00304">
    <property type="entry name" value="HAMP"/>
    <property type="match status" value="1"/>
</dbReference>
<dbReference type="SUPFAM" id="SSF55874">
    <property type="entry name" value="ATPase domain of HSP90 chaperone/DNA topoisomerase II/histidine kinase"/>
    <property type="match status" value="1"/>
</dbReference>
<organism evidence="10 11">
    <name type="scientific">Methanofollis tationis</name>
    <dbReference type="NCBI Taxonomy" id="81417"/>
    <lineage>
        <taxon>Archaea</taxon>
        <taxon>Methanobacteriati</taxon>
        <taxon>Methanobacteriota</taxon>
        <taxon>Stenosarchaea group</taxon>
        <taxon>Methanomicrobia</taxon>
        <taxon>Methanomicrobiales</taxon>
        <taxon>Methanomicrobiaceae</taxon>
        <taxon>Methanofollis</taxon>
    </lineage>
</organism>
<keyword evidence="11" id="KW-1185">Reference proteome</keyword>
<sequence length="629" mass="70760">MKQFSREIGKGRSFNAHLMIYVILIIVFVIAILSSYSYFEARNEIVEKNDLLQEQTGKSITEWMILVDAGLEMYDDTFNARMRTGFEEFLRAYEEAGNDPAQMDLERLKEDLGGTMDLYIIDQDGVIKYSTVKHEIGVDFSGIPDFFAYITQIREGDSFSADRVVRERTSGVIRKYAYMPTPDHRYLLELGLIPELLENRKLGLSYIQTAENLKTLNQDLLSIRIYDIFGHIVGNKSYVGDDLQKERISSVIEERQGAVYADLVNRTETHYLFVDLRDPAYASDLSMVIELTYTTASLDQKLTSLLFSHIMIALLAVLLSGLLVFVGICHVSRPISEVVEDIDRIAQGDLDHRIRHTQGLEFSRLENSINAMVVALKTSLGRAQESERALREYNENLEAIITERTAELKASNEEANLYIDIMSHDINNTNTIGLGYLQMIMDHLDGRERDLAECVRNSILRSSQIIQNVSTIRTIHMQNLPLEPVDLNLVIRAEIAGNHPGDIHYEGDPVLVCADSLLPEVFSNLIGNAFKFMGGKGEVTIRVEEGEDEVLVSVEDTGPGIPDDMKEAVFGRFKRGSKNVSGKGLGLYIVRSLVEHYGGRVWVEDRVVGVSGAGAAVRFTLKRPPCQEP</sequence>
<feature type="domain" description="Histidine kinase" evidence="8">
    <location>
        <begin position="421"/>
        <end position="625"/>
    </location>
</feature>
<evidence type="ECO:0000259" key="8">
    <source>
        <dbReference type="PROSITE" id="PS50109"/>
    </source>
</evidence>
<dbReference type="InterPro" id="IPR003660">
    <property type="entry name" value="HAMP_dom"/>
</dbReference>
<dbReference type="InterPro" id="IPR005467">
    <property type="entry name" value="His_kinase_dom"/>
</dbReference>
<keyword evidence="3" id="KW-0597">Phosphoprotein</keyword>